<dbReference type="AlphaFoldDB" id="A0A564YJL8"/>
<sequence length="349" mass="39941">MHEVVKAFEINDCANFTYNKVFNCSNASNRTIESLSEKECSAYNADLWTMSPPCQPFTRLGNQKQGLDSRSSSLYVIISLIKKVKPPAIFLENVKGFEGSDIWKKLLESLVENNYDIRQFLLTPLQFGVPNCRLRYYLVAKLRTSSGQSMFKFGETVTDPQSFLENIEAKIIHLPVFDIEPMAGCECVVCTGKVKHITSIGNNYGEYLPFCNPVSDYLLTDEELPENLYLEQDTLEKYYRILDIVEPDSHKTSCFTKGYAQRYEGTGSFLVVSKDRMKNNGECDFPTLRRFHSKEIVKFMCFPNSFDFPPSVTERQRLKLLGNSLNVRVVAHIMHWTLSPSEETEPASR</sequence>
<name>A0A564YJL8_HYMDI</name>
<dbReference type="Gene3D" id="3.40.50.150">
    <property type="entry name" value="Vaccinia Virus protein VP39"/>
    <property type="match status" value="1"/>
</dbReference>
<dbReference type="InterPro" id="IPR050750">
    <property type="entry name" value="C5-MTase"/>
</dbReference>
<dbReference type="GO" id="GO:0008168">
    <property type="term" value="F:methyltransferase activity"/>
    <property type="evidence" value="ECO:0007669"/>
    <property type="project" value="UniProtKB-KW"/>
</dbReference>
<evidence type="ECO:0000256" key="4">
    <source>
        <dbReference type="PROSITE-ProRule" id="PRU01016"/>
    </source>
</evidence>
<dbReference type="PANTHER" id="PTHR46098:SF1">
    <property type="entry name" value="TRNA (CYTOSINE(38)-C(5))-METHYLTRANSFERASE"/>
    <property type="match status" value="1"/>
</dbReference>
<feature type="active site" evidence="4">
    <location>
        <position position="54"/>
    </location>
</feature>
<dbReference type="InterPro" id="IPR029063">
    <property type="entry name" value="SAM-dependent_MTases_sf"/>
</dbReference>
<evidence type="ECO:0000313" key="6">
    <source>
        <dbReference type="Proteomes" id="UP000321570"/>
    </source>
</evidence>
<gene>
    <name evidence="5" type="ORF">WMSIL1_LOCUS6761</name>
</gene>
<dbReference type="SUPFAM" id="SSF53335">
    <property type="entry name" value="S-adenosyl-L-methionine-dependent methyltransferases"/>
    <property type="match status" value="1"/>
</dbReference>
<dbReference type="PROSITE" id="PS51679">
    <property type="entry name" value="SAM_MT_C5"/>
    <property type="match status" value="1"/>
</dbReference>
<keyword evidence="1 4" id="KW-0489">Methyltransferase</keyword>
<keyword evidence="2 4" id="KW-0808">Transferase</keyword>
<dbReference type="EMBL" id="CABIJS010000222">
    <property type="protein sequence ID" value="VUZ46744.1"/>
    <property type="molecule type" value="Genomic_DNA"/>
</dbReference>
<organism evidence="5 6">
    <name type="scientific">Hymenolepis diminuta</name>
    <name type="common">Rat tapeworm</name>
    <dbReference type="NCBI Taxonomy" id="6216"/>
    <lineage>
        <taxon>Eukaryota</taxon>
        <taxon>Metazoa</taxon>
        <taxon>Spiralia</taxon>
        <taxon>Lophotrochozoa</taxon>
        <taxon>Platyhelminthes</taxon>
        <taxon>Cestoda</taxon>
        <taxon>Eucestoda</taxon>
        <taxon>Cyclophyllidea</taxon>
        <taxon>Hymenolepididae</taxon>
        <taxon>Hymenolepis</taxon>
    </lineage>
</organism>
<dbReference type="InterPro" id="IPR001525">
    <property type="entry name" value="C5_MeTfrase"/>
</dbReference>
<reference evidence="5 6" key="1">
    <citation type="submission" date="2019-07" db="EMBL/GenBank/DDBJ databases">
        <authorList>
            <person name="Jastrzebski P J."/>
            <person name="Paukszto L."/>
            <person name="Jastrzebski P J."/>
        </authorList>
    </citation>
    <scope>NUCLEOTIDE SEQUENCE [LARGE SCALE GENOMIC DNA]</scope>
    <source>
        <strain evidence="5 6">WMS-il1</strain>
    </source>
</reference>
<dbReference type="NCBIfam" id="TIGR00675">
    <property type="entry name" value="dcm"/>
    <property type="match status" value="1"/>
</dbReference>
<dbReference type="GO" id="GO:0032259">
    <property type="term" value="P:methylation"/>
    <property type="evidence" value="ECO:0007669"/>
    <property type="project" value="UniProtKB-KW"/>
</dbReference>
<keyword evidence="6" id="KW-1185">Reference proteome</keyword>
<dbReference type="PANTHER" id="PTHR46098">
    <property type="entry name" value="TRNA (CYTOSINE(38)-C(5))-METHYLTRANSFERASE"/>
    <property type="match status" value="1"/>
</dbReference>
<evidence type="ECO:0000256" key="3">
    <source>
        <dbReference type="ARBA" id="ARBA00022691"/>
    </source>
</evidence>
<keyword evidence="3 4" id="KW-0949">S-adenosyl-L-methionine</keyword>
<dbReference type="Proteomes" id="UP000321570">
    <property type="component" value="Unassembled WGS sequence"/>
</dbReference>
<evidence type="ECO:0000313" key="5">
    <source>
        <dbReference type="EMBL" id="VUZ46744.1"/>
    </source>
</evidence>
<dbReference type="Pfam" id="PF00145">
    <property type="entry name" value="DNA_methylase"/>
    <property type="match status" value="1"/>
</dbReference>
<accession>A0A564YJL8</accession>
<protein>
    <submittedName>
        <fullName evidence="5">Uncharacterized protein</fullName>
    </submittedName>
</protein>
<evidence type="ECO:0000256" key="1">
    <source>
        <dbReference type="ARBA" id="ARBA00022603"/>
    </source>
</evidence>
<comment type="similarity">
    <text evidence="4">Belongs to the class I-like SAM-binding methyltransferase superfamily. C5-methyltransferase family.</text>
</comment>
<evidence type="ECO:0000256" key="2">
    <source>
        <dbReference type="ARBA" id="ARBA00022679"/>
    </source>
</evidence>
<dbReference type="Gene3D" id="3.90.120.10">
    <property type="entry name" value="DNA Methylase, subunit A, domain 2"/>
    <property type="match status" value="1"/>
</dbReference>
<proteinExistence type="inferred from homology"/>